<dbReference type="InterPro" id="IPR014825">
    <property type="entry name" value="DNA_alkylation"/>
</dbReference>
<dbReference type="InterPro" id="IPR016024">
    <property type="entry name" value="ARM-type_fold"/>
</dbReference>
<name>A0A942UNT8_9BACI</name>
<dbReference type="Gene3D" id="1.20.1660.10">
    <property type="entry name" value="Hypothetical protein (EF3068)"/>
    <property type="match status" value="1"/>
</dbReference>
<reference evidence="1 2" key="1">
    <citation type="submission" date="2021-05" db="EMBL/GenBank/DDBJ databases">
        <title>Novel Bacillus species.</title>
        <authorList>
            <person name="Liu G."/>
        </authorList>
    </citation>
    <scope>NUCLEOTIDE SEQUENCE [LARGE SCALE GENOMIC DNA]</scope>
    <source>
        <strain evidence="1 2">FJAT-49682</strain>
    </source>
</reference>
<dbReference type="CDD" id="cd07064">
    <property type="entry name" value="AlkD_like_1"/>
    <property type="match status" value="1"/>
</dbReference>
<dbReference type="SUPFAM" id="SSF48371">
    <property type="entry name" value="ARM repeat"/>
    <property type="match status" value="1"/>
</dbReference>
<protein>
    <submittedName>
        <fullName evidence="1">DNA alkylation repair protein</fullName>
    </submittedName>
</protein>
<dbReference type="Gene3D" id="1.25.40.290">
    <property type="entry name" value="ARM repeat domains"/>
    <property type="match status" value="1"/>
</dbReference>
<evidence type="ECO:0000313" key="1">
    <source>
        <dbReference type="EMBL" id="MBS4224841.1"/>
    </source>
</evidence>
<dbReference type="Pfam" id="PF08713">
    <property type="entry name" value="DNA_alkylation"/>
    <property type="match status" value="1"/>
</dbReference>
<dbReference type="Proteomes" id="UP000676456">
    <property type="component" value="Unassembled WGS sequence"/>
</dbReference>
<dbReference type="PANTHER" id="PTHR34070">
    <property type="entry name" value="ARMADILLO-TYPE FOLD"/>
    <property type="match status" value="1"/>
</dbReference>
<dbReference type="AlphaFoldDB" id="A0A942UNT8"/>
<proteinExistence type="predicted"/>
<accession>A0A942UNT8</accession>
<organism evidence="1 2">
    <name type="scientific">Lederbergia citrea</name>
    <dbReference type="NCBI Taxonomy" id="2833581"/>
    <lineage>
        <taxon>Bacteria</taxon>
        <taxon>Bacillati</taxon>
        <taxon>Bacillota</taxon>
        <taxon>Bacilli</taxon>
        <taxon>Bacillales</taxon>
        <taxon>Bacillaceae</taxon>
        <taxon>Lederbergia</taxon>
    </lineage>
</organism>
<dbReference type="RefSeq" id="WP_213099901.1">
    <property type="nucleotide sequence ID" value="NZ_JAGYPN010000005.1"/>
</dbReference>
<sequence>MSDNSSIKSLVSIFEEHRNPENAVAMERYMKGLFPFIGIRAPDRKQISADWLKSIGLIRSENLSPFITMLWELPEREYQYIALDYLIKKKKHLVEADIDLLEYLIVTKSWWDTVDLIASHLVGSLFLTYPHFIKERGEKWLHSENIWLKRTMLLFQLKYKEQTNEQLLFSYIEQTSHIKEFFIQKAIGWSLREYAKTNPDAVIHFIESHDLSNLATREGLKHIRA</sequence>
<evidence type="ECO:0000313" key="2">
    <source>
        <dbReference type="Proteomes" id="UP000676456"/>
    </source>
</evidence>
<dbReference type="PANTHER" id="PTHR34070:SF1">
    <property type="entry name" value="DNA ALKYLATION REPAIR PROTEIN"/>
    <property type="match status" value="1"/>
</dbReference>
<dbReference type="EMBL" id="JAGYPN010000005">
    <property type="protein sequence ID" value="MBS4224841.1"/>
    <property type="molecule type" value="Genomic_DNA"/>
</dbReference>
<gene>
    <name evidence="1" type="ORF">KHA91_19275</name>
</gene>
<keyword evidence="2" id="KW-1185">Reference proteome</keyword>
<comment type="caution">
    <text evidence="1">The sequence shown here is derived from an EMBL/GenBank/DDBJ whole genome shotgun (WGS) entry which is preliminary data.</text>
</comment>